<dbReference type="Gene3D" id="3.80.10.10">
    <property type="entry name" value="Ribonuclease Inhibitor"/>
    <property type="match status" value="1"/>
</dbReference>
<dbReference type="GO" id="GO:0005737">
    <property type="term" value="C:cytoplasm"/>
    <property type="evidence" value="ECO:0007669"/>
    <property type="project" value="TreeGrafter"/>
</dbReference>
<sequence>MVLINNNNIYIPDEMNREIMEYIGDYFPFSVSMMKSGWTRFDFNSAAYEKLRNVREIIPRGVIFKVRDFQKCRDLSITFSDLKFQFEKQPGHRDLERLTGCSWDKLNQMKTVVINGMTNEGLEQPLTNKQSNGWVLPHEIGQLRHLLRFGISESSCVNVPDSIGYMTKLKELWFVDNDCPVHLPVSISNLKQLKKLSWEIDDEYVHSSICKCKKLTELHLYNMGMCELPDLSNIPFLEVLMLTGTEWEKGIPPKWIRKCTELKELCLIEGNMSVLPAFIEKLNLDYLSVRDNFLEFLPKWIFNIHSAHIDVSNNDIEELPATIRLLNPHVNFFNISGNPLRTVPAGIEMAIKSCIFIIGDHTNLCEQDKMLFLN</sequence>
<dbReference type="InterPro" id="IPR050216">
    <property type="entry name" value="LRR_domain-containing"/>
</dbReference>
<proteinExistence type="predicted"/>
<accession>A0A6C0LT13</accession>
<keyword evidence="2" id="KW-0677">Repeat</keyword>
<dbReference type="AlphaFoldDB" id="A0A6C0LT13"/>
<evidence type="ECO:0000256" key="1">
    <source>
        <dbReference type="ARBA" id="ARBA00022614"/>
    </source>
</evidence>
<dbReference type="PANTHER" id="PTHR48051:SF48">
    <property type="entry name" value="MULTIFUNCTIONAL ROCO FAMILY SIGNALING REGULATOR 1"/>
    <property type="match status" value="1"/>
</dbReference>
<keyword evidence="1" id="KW-0433">Leucine-rich repeat</keyword>
<reference evidence="3" key="1">
    <citation type="journal article" date="2020" name="Nature">
        <title>Giant virus diversity and host interactions through global metagenomics.</title>
        <authorList>
            <person name="Schulz F."/>
            <person name="Roux S."/>
            <person name="Paez-Espino D."/>
            <person name="Jungbluth S."/>
            <person name="Walsh D.A."/>
            <person name="Denef V.J."/>
            <person name="McMahon K.D."/>
            <person name="Konstantinidis K.T."/>
            <person name="Eloe-Fadrosh E.A."/>
            <person name="Kyrpides N.C."/>
            <person name="Woyke T."/>
        </authorList>
    </citation>
    <scope>NUCLEOTIDE SEQUENCE</scope>
    <source>
        <strain evidence="3">GVMAG-S-1016704-142</strain>
    </source>
</reference>
<evidence type="ECO:0008006" key="4">
    <source>
        <dbReference type="Google" id="ProtNLM"/>
    </source>
</evidence>
<dbReference type="InterPro" id="IPR032675">
    <property type="entry name" value="LRR_dom_sf"/>
</dbReference>
<organism evidence="3">
    <name type="scientific">viral metagenome</name>
    <dbReference type="NCBI Taxonomy" id="1070528"/>
    <lineage>
        <taxon>unclassified sequences</taxon>
        <taxon>metagenomes</taxon>
        <taxon>organismal metagenomes</taxon>
    </lineage>
</organism>
<dbReference type="PANTHER" id="PTHR48051">
    <property type="match status" value="1"/>
</dbReference>
<dbReference type="EMBL" id="MN740564">
    <property type="protein sequence ID" value="QHU33899.1"/>
    <property type="molecule type" value="Genomic_DNA"/>
</dbReference>
<evidence type="ECO:0000313" key="3">
    <source>
        <dbReference type="EMBL" id="QHU33899.1"/>
    </source>
</evidence>
<dbReference type="SUPFAM" id="SSF52058">
    <property type="entry name" value="L domain-like"/>
    <property type="match status" value="1"/>
</dbReference>
<name>A0A6C0LT13_9ZZZZ</name>
<evidence type="ECO:0000256" key="2">
    <source>
        <dbReference type="ARBA" id="ARBA00022737"/>
    </source>
</evidence>
<protein>
    <recommendedName>
        <fullName evidence="4">Leucine-rich repeat domain-containing protein</fullName>
    </recommendedName>
</protein>